<name>A0A7X1ZA28_9LACT</name>
<reference evidence="1 2" key="1">
    <citation type="submission" date="2019-10" db="EMBL/GenBank/DDBJ databases">
        <authorList>
            <person name="Dong K."/>
        </authorList>
    </citation>
    <scope>NUCLEOTIDE SEQUENCE [LARGE SCALE GENOMIC DNA]</scope>
    <source>
        <strain evidence="1 2">DSM 28960</strain>
    </source>
</reference>
<dbReference type="OrthoDB" id="9553492at2"/>
<comment type="caution">
    <text evidence="1">The sequence shown here is derived from an EMBL/GenBank/DDBJ whole genome shotgun (WGS) entry which is preliminary data.</text>
</comment>
<dbReference type="RefSeq" id="WP_153497262.1">
    <property type="nucleotide sequence ID" value="NZ_CBCRWP010000028.1"/>
</dbReference>
<keyword evidence="2" id="KW-1185">Reference proteome</keyword>
<dbReference type="Proteomes" id="UP000439550">
    <property type="component" value="Unassembled WGS sequence"/>
</dbReference>
<evidence type="ECO:0000313" key="1">
    <source>
        <dbReference type="EMBL" id="MQW40646.1"/>
    </source>
</evidence>
<organism evidence="1 2">
    <name type="scientific">Lactococcus hircilactis</name>
    <dbReference type="NCBI Taxonomy" id="1494462"/>
    <lineage>
        <taxon>Bacteria</taxon>
        <taxon>Bacillati</taxon>
        <taxon>Bacillota</taxon>
        <taxon>Bacilli</taxon>
        <taxon>Lactobacillales</taxon>
        <taxon>Streptococcaceae</taxon>
        <taxon>Lactococcus</taxon>
    </lineage>
</organism>
<gene>
    <name evidence="1" type="ORF">GHI93_12045</name>
</gene>
<accession>A0A7X1ZA28</accession>
<protein>
    <submittedName>
        <fullName evidence="1">Uncharacterized protein</fullName>
    </submittedName>
</protein>
<proteinExistence type="predicted"/>
<sequence>MIFTQVTLEISEKVKKPNGAENSVIKYVILPAKKERISQNRLDEFSMQGLKKVVRLSLNNVGEYEFKIFDYFTDEHGIRYKRTVWERDTQSNKIILEGEVANGI</sequence>
<dbReference type="EMBL" id="WITJ01000026">
    <property type="protein sequence ID" value="MQW40646.1"/>
    <property type="molecule type" value="Genomic_DNA"/>
</dbReference>
<evidence type="ECO:0000313" key="2">
    <source>
        <dbReference type="Proteomes" id="UP000439550"/>
    </source>
</evidence>
<dbReference type="InterPro" id="IPR058001">
    <property type="entry name" value="HCP1"/>
</dbReference>
<dbReference type="AlphaFoldDB" id="A0A7X1ZA28"/>
<dbReference type="Pfam" id="PF25714">
    <property type="entry name" value="Phage_HCP1"/>
    <property type="match status" value="1"/>
</dbReference>